<evidence type="ECO:0000313" key="2">
    <source>
        <dbReference type="EMBL" id="CAH9085275.1"/>
    </source>
</evidence>
<comment type="caution">
    <text evidence="2">The sequence shown here is derived from an EMBL/GenBank/DDBJ whole genome shotgun (WGS) entry which is preliminary data.</text>
</comment>
<dbReference type="InterPro" id="IPR018289">
    <property type="entry name" value="MULE_transposase_dom"/>
</dbReference>
<accession>A0A9P0Z1G4</accession>
<gene>
    <name evidence="2" type="ORF">CEURO_LOCUS9317</name>
</gene>
<evidence type="ECO:0000259" key="1">
    <source>
        <dbReference type="Pfam" id="PF10551"/>
    </source>
</evidence>
<organism evidence="2 3">
    <name type="scientific">Cuscuta europaea</name>
    <name type="common">European dodder</name>
    <dbReference type="NCBI Taxonomy" id="41803"/>
    <lineage>
        <taxon>Eukaryota</taxon>
        <taxon>Viridiplantae</taxon>
        <taxon>Streptophyta</taxon>
        <taxon>Embryophyta</taxon>
        <taxon>Tracheophyta</taxon>
        <taxon>Spermatophyta</taxon>
        <taxon>Magnoliopsida</taxon>
        <taxon>eudicotyledons</taxon>
        <taxon>Gunneridae</taxon>
        <taxon>Pentapetalae</taxon>
        <taxon>asterids</taxon>
        <taxon>lamiids</taxon>
        <taxon>Solanales</taxon>
        <taxon>Convolvulaceae</taxon>
        <taxon>Cuscuteae</taxon>
        <taxon>Cuscuta</taxon>
        <taxon>Cuscuta subgen. Cuscuta</taxon>
    </lineage>
</organism>
<reference evidence="2" key="1">
    <citation type="submission" date="2022-07" db="EMBL/GenBank/DDBJ databases">
        <authorList>
            <person name="Macas J."/>
            <person name="Novak P."/>
            <person name="Neumann P."/>
        </authorList>
    </citation>
    <scope>NUCLEOTIDE SEQUENCE</scope>
</reference>
<dbReference type="PANTHER" id="PTHR47718:SF18">
    <property type="entry name" value="PROTEIN FAR1-RELATED SEQUENCE 5-LIKE"/>
    <property type="match status" value="1"/>
</dbReference>
<sequence length="386" mass="45292">MPTDSSKVFLKVNRNLDIGHQKFVVNCAKANIGTMKSYRLYKEFVGGYANIGATAVDFKNFKRDLKAYIEGVDAQRLIDKLFRNQALCSAFFFEYNVDETDQLTRLFWCDPIARKNYAFFGDVISFYATYGTNRYNMIFTPFTGVDNHKKCVTFVAGLLSKEDVESYVWIFTRFLNAMHREPNCIVTDQDHAMRIAIDNVFTHARHRYCMRHIMKKVTSKVGLVLSHNEDFMSKLNSVVWTNFLEPSDFESRWLSVMKEFELVNHEWFSHMFSIRKFWIPSYFRDLFMGGLLRTTSRSESENSFFGEFSNPHFSLVEFYMQYECAMDSQHHTNDKLNGSSECYVPVYKTPLSLERHASELYTISLFYEVQSQCKFVLRAFLVLSHE</sequence>
<dbReference type="PANTHER" id="PTHR47718">
    <property type="entry name" value="OS01G0519700 PROTEIN"/>
    <property type="match status" value="1"/>
</dbReference>
<name>A0A9P0Z1G4_CUSEU</name>
<protein>
    <recommendedName>
        <fullName evidence="1">MULE transposase domain-containing protein</fullName>
    </recommendedName>
</protein>
<evidence type="ECO:0000313" key="3">
    <source>
        <dbReference type="Proteomes" id="UP001152484"/>
    </source>
</evidence>
<proteinExistence type="predicted"/>
<feature type="domain" description="MULE transposase" evidence="1">
    <location>
        <begin position="123"/>
        <end position="216"/>
    </location>
</feature>
<keyword evidence="3" id="KW-1185">Reference proteome</keyword>
<dbReference type="Pfam" id="PF10551">
    <property type="entry name" value="MULE"/>
    <property type="match status" value="1"/>
</dbReference>
<dbReference type="AlphaFoldDB" id="A0A9P0Z1G4"/>
<dbReference type="Proteomes" id="UP001152484">
    <property type="component" value="Unassembled WGS sequence"/>
</dbReference>
<dbReference type="EMBL" id="CAMAPE010000018">
    <property type="protein sequence ID" value="CAH9085275.1"/>
    <property type="molecule type" value="Genomic_DNA"/>
</dbReference>
<dbReference type="OrthoDB" id="747268at2759"/>